<feature type="transmembrane region" description="Helical" evidence="8">
    <location>
        <begin position="324"/>
        <end position="340"/>
    </location>
</feature>
<evidence type="ECO:0000256" key="3">
    <source>
        <dbReference type="ARBA" id="ARBA00022448"/>
    </source>
</evidence>
<feature type="transmembrane region" description="Helical" evidence="8">
    <location>
        <begin position="20"/>
        <end position="41"/>
    </location>
</feature>
<dbReference type="PANTHER" id="PTHR30472:SF64">
    <property type="entry name" value="IRON(3+)-HYDROXAMATE IMPORT SYSTEM PERMEASE PROTEIN FHUG"/>
    <property type="match status" value="1"/>
</dbReference>
<evidence type="ECO:0000256" key="2">
    <source>
        <dbReference type="ARBA" id="ARBA00007935"/>
    </source>
</evidence>
<dbReference type="CDD" id="cd06550">
    <property type="entry name" value="TM_ABC_iron-siderophores_like"/>
    <property type="match status" value="1"/>
</dbReference>
<protein>
    <submittedName>
        <fullName evidence="9">Iron-uptake system permease protein FeuC</fullName>
    </submittedName>
</protein>
<evidence type="ECO:0000256" key="7">
    <source>
        <dbReference type="ARBA" id="ARBA00023136"/>
    </source>
</evidence>
<proteinExistence type="inferred from homology"/>
<dbReference type="InterPro" id="IPR037294">
    <property type="entry name" value="ABC_BtuC-like"/>
</dbReference>
<gene>
    <name evidence="9" type="primary">feuC_2</name>
    <name evidence="9" type="ORF">PAECIP111891_06645</name>
</gene>
<keyword evidence="4" id="KW-1003">Cell membrane</keyword>
<feature type="transmembrane region" description="Helical" evidence="8">
    <location>
        <begin position="292"/>
        <end position="312"/>
    </location>
</feature>
<feature type="transmembrane region" description="Helical" evidence="8">
    <location>
        <begin position="204"/>
        <end position="224"/>
    </location>
</feature>
<keyword evidence="3" id="KW-0813">Transport</keyword>
<reference evidence="9" key="1">
    <citation type="submission" date="2022-01" db="EMBL/GenBank/DDBJ databases">
        <authorList>
            <person name="Criscuolo A."/>
        </authorList>
    </citation>
    <scope>NUCLEOTIDE SEQUENCE</scope>
    <source>
        <strain evidence="9">CIP111891</strain>
    </source>
</reference>
<evidence type="ECO:0000256" key="4">
    <source>
        <dbReference type="ARBA" id="ARBA00022475"/>
    </source>
</evidence>
<accession>A0ABM9CZZ9</accession>
<keyword evidence="6 8" id="KW-1133">Transmembrane helix</keyword>
<feature type="transmembrane region" description="Helical" evidence="8">
    <location>
        <begin position="72"/>
        <end position="89"/>
    </location>
</feature>
<dbReference type="SUPFAM" id="SSF81345">
    <property type="entry name" value="ABC transporter involved in vitamin B12 uptake, BtuC"/>
    <property type="match status" value="1"/>
</dbReference>
<evidence type="ECO:0000256" key="8">
    <source>
        <dbReference type="SAM" id="Phobius"/>
    </source>
</evidence>
<dbReference type="PANTHER" id="PTHR30472">
    <property type="entry name" value="FERRIC ENTEROBACTIN TRANSPORT SYSTEM PERMEASE PROTEIN"/>
    <property type="match status" value="1"/>
</dbReference>
<comment type="caution">
    <text evidence="9">The sequence shown here is derived from an EMBL/GenBank/DDBJ whole genome shotgun (WGS) entry which is preliminary data.</text>
</comment>
<evidence type="ECO:0000256" key="1">
    <source>
        <dbReference type="ARBA" id="ARBA00004651"/>
    </source>
</evidence>
<keyword evidence="10" id="KW-1185">Reference proteome</keyword>
<evidence type="ECO:0000256" key="5">
    <source>
        <dbReference type="ARBA" id="ARBA00022692"/>
    </source>
</evidence>
<keyword evidence="7 8" id="KW-0472">Membrane</keyword>
<evidence type="ECO:0000313" key="9">
    <source>
        <dbReference type="EMBL" id="CAH1230184.1"/>
    </source>
</evidence>
<dbReference type="RefSeq" id="WP_236293013.1">
    <property type="nucleotide sequence ID" value="NZ_CAKMMW010000036.1"/>
</dbReference>
<name>A0ABM9CZZ9_9BACL</name>
<dbReference type="Gene3D" id="1.10.3470.10">
    <property type="entry name" value="ABC transporter involved in vitamin B12 uptake, BtuC"/>
    <property type="match status" value="1"/>
</dbReference>
<dbReference type="Pfam" id="PF01032">
    <property type="entry name" value="FecCD"/>
    <property type="match status" value="1"/>
</dbReference>
<sequence length="345" mass="36329">MTSMQSGSIKKPRLAKAITVMSILMVLIIIVFIISMNTGVIRLSPLEVLRTFFGGGTAKQGIILWDFRLPRIVISILVGAGLAVSGAILQGISRNMLADPGILGINAGAGLAIILVVSFYPNNVGAPLFFMPMIAMLGAGLAALLIYTLSYVKGKGISSSRLLLVGIAVSAGIASLMVVLSIRLDPTDFQFVQIWLAGSIWGTNWKFVLALLPWIVVLIPYVMFKANVLNVLNLGEMTSIGLGIRMERERLGLLAAAVALAGACVAVGGGIGFVGLIGPHLARRLVGPKHQYLIPASALTGGLLLIVADTIARGMFQPTEVPTGIVAAVIGAPYFLYLLVRTRAS</sequence>
<comment type="similarity">
    <text evidence="2">Belongs to the binding-protein-dependent transport system permease family. FecCD subfamily.</text>
</comment>
<organism evidence="9 10">
    <name type="scientific">Paenibacillus allorhizoplanae</name>
    <dbReference type="NCBI Taxonomy" id="2905648"/>
    <lineage>
        <taxon>Bacteria</taxon>
        <taxon>Bacillati</taxon>
        <taxon>Bacillota</taxon>
        <taxon>Bacilli</taxon>
        <taxon>Bacillales</taxon>
        <taxon>Paenibacillaceae</taxon>
        <taxon>Paenibacillus</taxon>
    </lineage>
</organism>
<keyword evidence="5 8" id="KW-0812">Transmembrane</keyword>
<feature type="transmembrane region" description="Helical" evidence="8">
    <location>
        <begin position="251"/>
        <end position="277"/>
    </location>
</feature>
<feature type="transmembrane region" description="Helical" evidence="8">
    <location>
        <begin position="101"/>
        <end position="120"/>
    </location>
</feature>
<dbReference type="InterPro" id="IPR000522">
    <property type="entry name" value="ABC_transptr_permease_BtuC"/>
</dbReference>
<evidence type="ECO:0000313" key="10">
    <source>
        <dbReference type="Proteomes" id="UP000838821"/>
    </source>
</evidence>
<feature type="transmembrane region" description="Helical" evidence="8">
    <location>
        <begin position="126"/>
        <end position="150"/>
    </location>
</feature>
<evidence type="ECO:0000256" key="6">
    <source>
        <dbReference type="ARBA" id="ARBA00022989"/>
    </source>
</evidence>
<dbReference type="Proteomes" id="UP000838821">
    <property type="component" value="Unassembled WGS sequence"/>
</dbReference>
<dbReference type="EMBL" id="CAKMMW010000036">
    <property type="protein sequence ID" value="CAH1230184.1"/>
    <property type="molecule type" value="Genomic_DNA"/>
</dbReference>
<feature type="transmembrane region" description="Helical" evidence="8">
    <location>
        <begin position="162"/>
        <end position="184"/>
    </location>
</feature>
<comment type="subcellular location">
    <subcellularLocation>
        <location evidence="1">Cell membrane</location>
        <topology evidence="1">Multi-pass membrane protein</topology>
    </subcellularLocation>
</comment>